<evidence type="ECO:0000313" key="3">
    <source>
        <dbReference type="EMBL" id="KEO71693.1"/>
    </source>
</evidence>
<protein>
    <recommendedName>
        <fullName evidence="2">3-keto-alpha-glucoside-1,2-lyase/3-keto-2-hydroxy-glucal hydratase domain-containing protein</fullName>
    </recommendedName>
</protein>
<accession>A0A074KVS9</accession>
<dbReference type="eggNOG" id="COG1413">
    <property type="taxonomic scope" value="Bacteria"/>
</dbReference>
<dbReference type="Proteomes" id="UP000027821">
    <property type="component" value="Unassembled WGS sequence"/>
</dbReference>
<dbReference type="Gene3D" id="2.60.120.560">
    <property type="entry name" value="Exo-inulinase, domain 1"/>
    <property type="match status" value="2"/>
</dbReference>
<dbReference type="AlphaFoldDB" id="A0A074KVS9"/>
<evidence type="ECO:0000256" key="1">
    <source>
        <dbReference type="SAM" id="SignalP"/>
    </source>
</evidence>
<evidence type="ECO:0000259" key="2">
    <source>
        <dbReference type="Pfam" id="PF06439"/>
    </source>
</evidence>
<feature type="signal peptide" evidence="1">
    <location>
        <begin position="1"/>
        <end position="22"/>
    </location>
</feature>
<dbReference type="Pfam" id="PF06439">
    <property type="entry name" value="3keto-disac_hyd"/>
    <property type="match status" value="2"/>
</dbReference>
<dbReference type="Gene3D" id="1.25.10.10">
    <property type="entry name" value="Leucine-rich Repeat Variant"/>
    <property type="match status" value="3"/>
</dbReference>
<organism evidence="3 4">
    <name type="scientific">Anditalea andensis</name>
    <dbReference type="NCBI Taxonomy" id="1048983"/>
    <lineage>
        <taxon>Bacteria</taxon>
        <taxon>Pseudomonadati</taxon>
        <taxon>Bacteroidota</taxon>
        <taxon>Cytophagia</taxon>
        <taxon>Cytophagales</taxon>
        <taxon>Cytophagaceae</taxon>
        <taxon>Anditalea</taxon>
    </lineage>
</organism>
<name>A0A074KVS9_9BACT</name>
<evidence type="ECO:0000313" key="4">
    <source>
        <dbReference type="Proteomes" id="UP000027821"/>
    </source>
</evidence>
<dbReference type="OrthoDB" id="9806233at2"/>
<dbReference type="InterPro" id="IPR010496">
    <property type="entry name" value="AL/BT2_dom"/>
</dbReference>
<dbReference type="InterPro" id="IPR016024">
    <property type="entry name" value="ARM-type_fold"/>
</dbReference>
<dbReference type="STRING" id="1048983.EL17_23340"/>
<reference evidence="3 4" key="1">
    <citation type="submission" date="2014-04" db="EMBL/GenBank/DDBJ databases">
        <title>Characterization and application of a salt tolerant electro-active bacterium.</title>
        <authorList>
            <person name="Yang L."/>
            <person name="Wei S."/>
            <person name="Tay Q.X.M."/>
        </authorList>
    </citation>
    <scope>NUCLEOTIDE SEQUENCE [LARGE SCALE GENOMIC DNA]</scope>
    <source>
        <strain evidence="3 4">LY1</strain>
    </source>
</reference>
<feature type="domain" description="3-keto-alpha-glucoside-1,2-lyase/3-keto-2-hydroxy-glucal hydratase" evidence="2">
    <location>
        <begin position="946"/>
        <end position="1134"/>
    </location>
</feature>
<dbReference type="InterPro" id="IPR011989">
    <property type="entry name" value="ARM-like"/>
</dbReference>
<feature type="chain" id="PRO_5001697599" description="3-keto-alpha-glucoside-1,2-lyase/3-keto-2-hydroxy-glucal hydratase domain-containing protein" evidence="1">
    <location>
        <begin position="23"/>
        <end position="1137"/>
    </location>
</feature>
<dbReference type="SUPFAM" id="SSF48371">
    <property type="entry name" value="ARM repeat"/>
    <property type="match status" value="1"/>
</dbReference>
<comment type="caution">
    <text evidence="3">The sequence shown here is derived from an EMBL/GenBank/DDBJ whole genome shotgun (WGS) entry which is preliminary data.</text>
</comment>
<keyword evidence="1" id="KW-0732">Signal</keyword>
<dbReference type="GO" id="GO:0016787">
    <property type="term" value="F:hydrolase activity"/>
    <property type="evidence" value="ECO:0007669"/>
    <property type="project" value="InterPro"/>
</dbReference>
<keyword evidence="4" id="KW-1185">Reference proteome</keyword>
<dbReference type="EMBL" id="JMIH01000041">
    <property type="protein sequence ID" value="KEO71693.1"/>
    <property type="molecule type" value="Genomic_DNA"/>
</dbReference>
<proteinExistence type="predicted"/>
<dbReference type="RefSeq" id="WP_084166323.1">
    <property type="nucleotide sequence ID" value="NZ_JMIH01000041.1"/>
</dbReference>
<gene>
    <name evidence="3" type="ORF">EL17_23340</name>
</gene>
<dbReference type="Pfam" id="PF13646">
    <property type="entry name" value="HEAT_2"/>
    <property type="match status" value="1"/>
</dbReference>
<feature type="domain" description="3-keto-alpha-glucoside-1,2-lyase/3-keto-2-hydroxy-glucal hydratase" evidence="2">
    <location>
        <begin position="729"/>
        <end position="928"/>
    </location>
</feature>
<sequence length="1137" mass="124479">MKMFNKITLIFILLSLNLTAYAQRTGDQRTLSTKIVDLLAVLPSQDQKHLEENMEEISGLGIEGLIELAGMMSSPGSGDNTKIEYALAGYSFYVSDDSRDALRADAVKAYGMALENAKYPEVKTFILNQLRMVGKEDGIASISRYLNDERHCDAAARVLAGIPASESGEALRLALEGSGSVCKASVLAALGSIRYKKALEDITAYASDPSLHLRKPALSALANIADASSSRLLKEAAARSSYTYTEDNATGAYLFYIQRLNETGDSDRAAKLARDLLKIAGQKGQVHTQSAALHLLADIHGPKSMKTLVAAAGEGDPTLRAAALDAAVPYIDPSNLSLWTGRLKRMEPAAQAAIMAMFGKVGIIESMPALREGMSHPDINVRLAAIGAAGKIGHVEMLPAFIEMMKTADSLEIRAVSNAVLVMKGEGISDQVADALSEMEPAVQAAFIAILGAKAASHRFDDVFFYIHSDDIKVRQAAVSTLPKITEANHLPRLYELLNNMEDSPEIQYVQQAIITGLVRGDQENISKVIQTQMAGISEDKRIRYFNILSSMGGPAGILTIEEAYRKGNTATQLAALEALSSWSDFSAADGLFKIASASQLEGHREMALKGYVRAVSLSEFPSDQKVLLLKKAMNLANTSEVKRTILAEIDKNRTFPALIFAGKYLDDPDVMQEAAQAVMNISLSDMQFHGPIVRQLLQKTINTLKGPDSEYQIASIKKHLSEMPSEGGFVALFNDTDLSGWKGVVADPLVRNKMSPQALAKAQAKADQKIPEAWKVENEEMTFLGKGDNIATAGAYGDFELFVDWKIVNDGQKEGDGGIYLRGTPKVQIWDISGEDVGAQVGSGGLYHNSIHKSTPLKVADNPVGEWNNFRILMKGDRVTVYLNGELVTDNVIMENYWDRTRPIFTRDQIELQAHGSKVAYRDIFIRELPSPAPFELDPAETEDGFEVLFDGTNMYQWQGNTTDYVIENGEMVVHKPKFGSGGNLFTKEEYSDFVFRFEFKLTPGANNGLGIRAPLEGDAAYQGMEIQILDNDADIYRNLKEHQYHGSVYGIIPAKRGHLKPVGEWNYQEVTVKGPNIKVILNGTTILEGNVEEASREGTLDGRDHPGLKRKKGYIGFLGHGSTVWFRNIRVKKLE</sequence>